<evidence type="ECO:0008006" key="4">
    <source>
        <dbReference type="Google" id="ProtNLM"/>
    </source>
</evidence>
<sequence>MSSKRSFPLYWGRYKLNPTIKFTIKSKTHKNHQDPDISLCAITNSEPVNTSRRNRNHVVIDFAINDINNKLPYTIKVPSLLQKHFNCMYNTGIFPYNYAGKGFLRIKCVLQQTLFWMIATLSIIDALRLVKYFSVGYIQKGDLYGYTIMSFMVLKACIRFYFLYALVFKCLAIANVQKTIEAFTNSMQNMVQQDSNVLEHLILGCMWTFTFMGSFVGTIFGYASVSSGWSIETAVTIKSFQMSEAMFLWTSNSTEILDIRMELLEKYGLVMSYTSGFLALASAVLEFFGSIYDNAVDDLLLVVATTVYILVNDFQFGKVTPIELGRDSELVWKHYRQLQTVSEVMENAFGKLFKITHFSNLIRCGYYLLILTRDNGYDVYFFLFTLTIIKLIITSFLGVNASGKNNQFRRWIQQTYLEQPCIVVGNRHLQTSLVLDELTTNPIGLGSDNFHVDEGFILKRNAVLQLASPSADGFSNLFFGISQAIDEGGERSKVKVYGYARSKNMSHPGALYVVHH</sequence>
<keyword evidence="1" id="KW-0472">Membrane</keyword>
<accession>A0ABP1S4Z4</accession>
<reference evidence="2 3" key="1">
    <citation type="submission" date="2024-08" db="EMBL/GenBank/DDBJ databases">
        <authorList>
            <person name="Cucini C."/>
            <person name="Frati F."/>
        </authorList>
    </citation>
    <scope>NUCLEOTIDE SEQUENCE [LARGE SCALE GENOMIC DNA]</scope>
</reference>
<evidence type="ECO:0000313" key="2">
    <source>
        <dbReference type="EMBL" id="CAL8143667.1"/>
    </source>
</evidence>
<feature type="transmembrane region" description="Helical" evidence="1">
    <location>
        <begin position="197"/>
        <end position="223"/>
    </location>
</feature>
<proteinExistence type="predicted"/>
<feature type="transmembrane region" description="Helical" evidence="1">
    <location>
        <begin position="379"/>
        <end position="401"/>
    </location>
</feature>
<keyword evidence="1" id="KW-0812">Transmembrane</keyword>
<dbReference type="EMBL" id="CAXLJM020000160">
    <property type="protein sequence ID" value="CAL8143667.1"/>
    <property type="molecule type" value="Genomic_DNA"/>
</dbReference>
<evidence type="ECO:0000256" key="1">
    <source>
        <dbReference type="SAM" id="Phobius"/>
    </source>
</evidence>
<gene>
    <name evidence="2" type="ORF">ODALV1_LOCUS29795</name>
</gene>
<keyword evidence="1" id="KW-1133">Transmembrane helix</keyword>
<evidence type="ECO:0000313" key="3">
    <source>
        <dbReference type="Proteomes" id="UP001642540"/>
    </source>
</evidence>
<dbReference type="Proteomes" id="UP001642540">
    <property type="component" value="Unassembled WGS sequence"/>
</dbReference>
<keyword evidence="3" id="KW-1185">Reference proteome</keyword>
<organism evidence="2 3">
    <name type="scientific">Orchesella dallaii</name>
    <dbReference type="NCBI Taxonomy" id="48710"/>
    <lineage>
        <taxon>Eukaryota</taxon>
        <taxon>Metazoa</taxon>
        <taxon>Ecdysozoa</taxon>
        <taxon>Arthropoda</taxon>
        <taxon>Hexapoda</taxon>
        <taxon>Collembola</taxon>
        <taxon>Entomobryomorpha</taxon>
        <taxon>Entomobryoidea</taxon>
        <taxon>Orchesellidae</taxon>
        <taxon>Orchesellinae</taxon>
        <taxon>Orchesella</taxon>
    </lineage>
</organism>
<feature type="transmembrane region" description="Helical" evidence="1">
    <location>
        <begin position="114"/>
        <end position="138"/>
    </location>
</feature>
<protein>
    <recommendedName>
        <fullName evidence="4">Gustatory receptor</fullName>
    </recommendedName>
</protein>
<feature type="transmembrane region" description="Helical" evidence="1">
    <location>
        <begin position="267"/>
        <end position="288"/>
    </location>
</feature>
<name>A0ABP1S4Z4_9HEXA</name>
<comment type="caution">
    <text evidence="2">The sequence shown here is derived from an EMBL/GenBank/DDBJ whole genome shotgun (WGS) entry which is preliminary data.</text>
</comment>
<feature type="transmembrane region" description="Helical" evidence="1">
    <location>
        <begin position="295"/>
        <end position="311"/>
    </location>
</feature>